<evidence type="ECO:0000313" key="2">
    <source>
        <dbReference type="EMBL" id="ACK81122.1"/>
    </source>
</evidence>
<feature type="region of interest" description="Disordered" evidence="1">
    <location>
        <begin position="53"/>
        <end position="73"/>
    </location>
</feature>
<accession>B7L1M8</accession>
<proteinExistence type="predicted"/>
<organism evidence="2 3">
    <name type="scientific">Methylorubrum extorquens (strain CM4 / NCIMB 13688)</name>
    <name type="common">Methylobacterium extorquens</name>
    <dbReference type="NCBI Taxonomy" id="440085"/>
    <lineage>
        <taxon>Bacteria</taxon>
        <taxon>Pseudomonadati</taxon>
        <taxon>Pseudomonadota</taxon>
        <taxon>Alphaproteobacteria</taxon>
        <taxon>Hyphomicrobiales</taxon>
        <taxon>Methylobacteriaceae</taxon>
        <taxon>Methylorubrum</taxon>
    </lineage>
</organism>
<dbReference type="EMBL" id="CP001298">
    <property type="protein sequence ID" value="ACK81122.1"/>
    <property type="molecule type" value="Genomic_DNA"/>
</dbReference>
<gene>
    <name evidence="2" type="ordered locus">Mchl_0176</name>
</gene>
<reference evidence="3" key="1">
    <citation type="submission" date="2008-12" db="EMBL/GenBank/DDBJ databases">
        <title>Complete sequence of chromosome of Methylobacterium chloromethanicum CM4.</title>
        <authorList>
            <consortium name="US DOE Joint Genome Institute"/>
            <person name="Lucas S."/>
            <person name="Copeland A."/>
            <person name="Lapidus A."/>
            <person name="Glavina del Rio T."/>
            <person name="Dalin E."/>
            <person name="Tice H."/>
            <person name="Bruce D."/>
            <person name="Goodwin L."/>
            <person name="Pitluck S."/>
            <person name="Chertkov O."/>
            <person name="Brettin T."/>
            <person name="Detter J.C."/>
            <person name="Han C."/>
            <person name="Larimer F."/>
            <person name="Land M."/>
            <person name="Hauser L."/>
            <person name="Kyrpides N."/>
            <person name="Mikhailova N."/>
            <person name="Marx C."/>
            <person name="Richardson P."/>
        </authorList>
    </citation>
    <scope>NUCLEOTIDE SEQUENCE [LARGE SCALE GENOMIC DNA]</scope>
    <source>
        <strain evidence="3">CM4 / NCIMB 13688</strain>
    </source>
</reference>
<protein>
    <submittedName>
        <fullName evidence="2">Uncharacterized protein</fullName>
    </submittedName>
</protein>
<evidence type="ECO:0000313" key="3">
    <source>
        <dbReference type="Proteomes" id="UP000002385"/>
    </source>
</evidence>
<dbReference type="KEGG" id="mch:Mchl_0176"/>
<dbReference type="HOGENOM" id="CLU_2700492_0_0_5"/>
<name>B7L1M8_METC4</name>
<evidence type="ECO:0000256" key="1">
    <source>
        <dbReference type="SAM" id="MobiDB-lite"/>
    </source>
</evidence>
<dbReference type="Proteomes" id="UP000002385">
    <property type="component" value="Chromosome"/>
</dbReference>
<sequence length="73" mass="7684">MTSSSIPCLRASMAGFSPVVALIDEGEQQRRLSQVEASLRLGRLPGAAGRLAARHAQQKSGEPGIGPILMRSL</sequence>
<dbReference type="AlphaFoldDB" id="B7L1M8"/>
<reference evidence="2 3" key="2">
    <citation type="journal article" date="2012" name="J. Bacteriol.">
        <title>Complete genome sequences of six strains of the genus Methylobacterium.</title>
        <authorList>
            <person name="Marx C.J."/>
            <person name="Bringel F."/>
            <person name="Chistoserdova L."/>
            <person name="Moulin L."/>
            <person name="Farhan Ul Haque M."/>
            <person name="Fleischman D.E."/>
            <person name="Gruffaz C."/>
            <person name="Jourand P."/>
            <person name="Knief C."/>
            <person name="Lee M.C."/>
            <person name="Muller E.E."/>
            <person name="Nadalig T."/>
            <person name="Peyraud R."/>
            <person name="Roselli S."/>
            <person name="Russ L."/>
            <person name="Goodwin L.A."/>
            <person name="Ivanova N."/>
            <person name="Kyrpides N."/>
            <person name="Lajus A."/>
            <person name="Land M.L."/>
            <person name="Medigue C."/>
            <person name="Mikhailova N."/>
            <person name="Nolan M."/>
            <person name="Woyke T."/>
            <person name="Stolyar S."/>
            <person name="Vorholt J.A."/>
            <person name="Vuilleumier S."/>
        </authorList>
    </citation>
    <scope>NUCLEOTIDE SEQUENCE [LARGE SCALE GENOMIC DNA]</scope>
    <source>
        <strain evidence="3">CM4 / NCIMB 13688</strain>
    </source>
</reference>